<evidence type="ECO:0000313" key="5">
    <source>
        <dbReference type="EMBL" id="SEO65835.1"/>
    </source>
</evidence>
<dbReference type="SFLD" id="SFLDG01129">
    <property type="entry name" value="C1.5:_HAD__Beta-PGM__Phosphata"/>
    <property type="match status" value="1"/>
</dbReference>
<dbReference type="OrthoDB" id="131325at2157"/>
<dbReference type="GO" id="GO:0046380">
    <property type="term" value="P:N-acetylneuraminate biosynthetic process"/>
    <property type="evidence" value="ECO:0007669"/>
    <property type="project" value="TreeGrafter"/>
</dbReference>
<reference evidence="6" key="1">
    <citation type="submission" date="2016-10" db="EMBL/GenBank/DDBJ databases">
        <authorList>
            <person name="Varghese N."/>
            <person name="Submissions S."/>
        </authorList>
    </citation>
    <scope>NUCLEOTIDE SEQUENCE [LARGE SCALE GENOMIC DNA]</scope>
    <source>
        <strain evidence="6">CGMCC 1.10121</strain>
    </source>
</reference>
<dbReference type="Proteomes" id="UP000199126">
    <property type="component" value="Unassembled WGS sequence"/>
</dbReference>
<dbReference type="SUPFAM" id="SSF56784">
    <property type="entry name" value="HAD-like"/>
    <property type="match status" value="1"/>
</dbReference>
<evidence type="ECO:0000256" key="3">
    <source>
        <dbReference type="ARBA" id="ARBA00022801"/>
    </source>
</evidence>
<dbReference type="PANTHER" id="PTHR46470">
    <property type="entry name" value="N-ACYLNEURAMINATE-9-PHOSPHATASE"/>
    <property type="match status" value="1"/>
</dbReference>
<dbReference type="Gene3D" id="3.40.50.1000">
    <property type="entry name" value="HAD superfamily/HAD-like"/>
    <property type="match status" value="1"/>
</dbReference>
<dbReference type="InterPro" id="IPR023198">
    <property type="entry name" value="PGP-like_dom2"/>
</dbReference>
<evidence type="ECO:0000256" key="1">
    <source>
        <dbReference type="ARBA" id="ARBA00001946"/>
    </source>
</evidence>
<dbReference type="AlphaFoldDB" id="A0A1H8RHF4"/>
<dbReference type="InterPro" id="IPR036412">
    <property type="entry name" value="HAD-like_sf"/>
</dbReference>
<sequence length="217" mass="23640">MTAIYVDLDGTLLQYDRSFADIFADACEQVGVAPPEKYQQYYVQRFFDRFAAFHDDPFLAAACDLRREFGLDVDPVAFRDARVDAELAATTVAAGVRDALDALGREHRLGVLSNGIGAVQREKLAVHDLLGLFDAVVVSHDVGATKPDEQIFETAELRLPADEHVYVGDDAEDDVGGAVDSGWKSTVHVVADDADCPGCRADLHVAPDEFDRLGEVL</sequence>
<keyword evidence="3 5" id="KW-0378">Hydrolase</keyword>
<dbReference type="EMBL" id="FODV01000004">
    <property type="protein sequence ID" value="SEO65835.1"/>
    <property type="molecule type" value="Genomic_DNA"/>
</dbReference>
<dbReference type="RefSeq" id="WP_089823105.1">
    <property type="nucleotide sequence ID" value="NZ_FODV01000004.1"/>
</dbReference>
<comment type="cofactor">
    <cofactor evidence="1">
        <name>Mg(2+)</name>
        <dbReference type="ChEBI" id="CHEBI:18420"/>
    </cofactor>
</comment>
<dbReference type="Gene3D" id="1.10.150.240">
    <property type="entry name" value="Putative phosphatase, domain 2"/>
    <property type="match status" value="1"/>
</dbReference>
<dbReference type="InterPro" id="IPR051400">
    <property type="entry name" value="HAD-like_hydrolase"/>
</dbReference>
<keyword evidence="6" id="KW-1185">Reference proteome</keyword>
<dbReference type="InterPro" id="IPR041492">
    <property type="entry name" value="HAD_2"/>
</dbReference>
<proteinExistence type="inferred from homology"/>
<accession>A0A1H8RHF4</accession>
<protein>
    <submittedName>
        <fullName evidence="5">Putative hydrolase of the HAD superfamily</fullName>
    </submittedName>
</protein>
<dbReference type="InterPro" id="IPR023214">
    <property type="entry name" value="HAD_sf"/>
</dbReference>
<dbReference type="NCBIfam" id="TIGR01549">
    <property type="entry name" value="HAD-SF-IA-v1"/>
    <property type="match status" value="1"/>
</dbReference>
<evidence type="ECO:0000256" key="2">
    <source>
        <dbReference type="ARBA" id="ARBA00007958"/>
    </source>
</evidence>
<organism evidence="5 6">
    <name type="scientific">Halogranum amylolyticum</name>
    <dbReference type="NCBI Taxonomy" id="660520"/>
    <lineage>
        <taxon>Archaea</taxon>
        <taxon>Methanobacteriati</taxon>
        <taxon>Methanobacteriota</taxon>
        <taxon>Stenosarchaea group</taxon>
        <taxon>Halobacteria</taxon>
        <taxon>Halobacteriales</taxon>
        <taxon>Haloferacaceae</taxon>
    </lineage>
</organism>
<dbReference type="GO" id="GO:0050124">
    <property type="term" value="F:N-acylneuraminate-9-phosphatase activity"/>
    <property type="evidence" value="ECO:0007669"/>
    <property type="project" value="TreeGrafter"/>
</dbReference>
<evidence type="ECO:0000313" key="6">
    <source>
        <dbReference type="Proteomes" id="UP000199126"/>
    </source>
</evidence>
<dbReference type="Pfam" id="PF13419">
    <property type="entry name" value="HAD_2"/>
    <property type="match status" value="1"/>
</dbReference>
<dbReference type="PANTHER" id="PTHR46470:SF3">
    <property type="entry name" value="N-ACYLNEURAMINATE-9-PHOSPHATASE"/>
    <property type="match status" value="1"/>
</dbReference>
<gene>
    <name evidence="5" type="ORF">SAMN04487948_10423</name>
</gene>
<comment type="similarity">
    <text evidence="2">Belongs to the HAD-like hydrolase superfamily.</text>
</comment>
<keyword evidence="4" id="KW-0460">Magnesium</keyword>
<evidence type="ECO:0000256" key="4">
    <source>
        <dbReference type="ARBA" id="ARBA00022842"/>
    </source>
</evidence>
<dbReference type="InterPro" id="IPR006439">
    <property type="entry name" value="HAD-SF_hydro_IA"/>
</dbReference>
<dbReference type="SFLD" id="SFLDS00003">
    <property type="entry name" value="Haloacid_Dehalogenase"/>
    <property type="match status" value="1"/>
</dbReference>
<name>A0A1H8RHF4_9EURY</name>